<dbReference type="GO" id="GO:0008270">
    <property type="term" value="F:zinc ion binding"/>
    <property type="evidence" value="ECO:0007669"/>
    <property type="project" value="UniProtKB-KW"/>
</dbReference>
<dbReference type="CDD" id="cd19677">
    <property type="entry name" value="UBR-box_UBR7"/>
    <property type="match status" value="1"/>
</dbReference>
<dbReference type="STRING" id="1230905.A0A1G4KHJ1"/>
<gene>
    <name evidence="5" type="ORF">LAMI_0H12882G</name>
</gene>
<evidence type="ECO:0000256" key="3">
    <source>
        <dbReference type="ARBA" id="ARBA00022833"/>
    </source>
</evidence>
<dbReference type="InterPro" id="IPR003126">
    <property type="entry name" value="Znf_UBR"/>
</dbReference>
<evidence type="ECO:0000259" key="4">
    <source>
        <dbReference type="SMART" id="SM00396"/>
    </source>
</evidence>
<dbReference type="PANTHER" id="PTHR13513:SF9">
    <property type="entry name" value="E3 UBIQUITIN-PROTEIN LIGASE UBR7-RELATED"/>
    <property type="match status" value="1"/>
</dbReference>
<sequence length="357" mass="41240">MSDISASEYLERQKELEDEARDLMPWDPKQCTYTDGSIRQQIFACLDCGIMGVCYSCSIQCHSECELVELFVKRNFTCDCGTERQSKKKGEYWCQLRRNCHQSIASLSNRYGQNYEGKFCSCSKPYNPESDVTMLQCLLGLECNEDWYHCCCLLQDHEHNDERKAARLAQNFPSLESFDAFICWKCVKRYASTFEHLSAHELADRALAGKVYKEDPIATKESGIEEKPANERKRRLEENVEREYSILLKSDYATSLNRIKESLKPPDKLYVFLNDVAPFLINDDPIYELQEDEDEASTYELGTEVIGKSMDSNMVFTGLKAMDEMKVKLSKFLKPFADSGKVVKEEDIRDFFNSQSK</sequence>
<reference evidence="6" key="1">
    <citation type="submission" date="2016-03" db="EMBL/GenBank/DDBJ databases">
        <authorList>
            <person name="Devillers H."/>
        </authorList>
    </citation>
    <scope>NUCLEOTIDE SEQUENCE [LARGE SCALE GENOMIC DNA]</scope>
</reference>
<evidence type="ECO:0000313" key="5">
    <source>
        <dbReference type="EMBL" id="SCV04031.1"/>
    </source>
</evidence>
<dbReference type="GO" id="GO:0005737">
    <property type="term" value="C:cytoplasm"/>
    <property type="evidence" value="ECO:0007669"/>
    <property type="project" value="TreeGrafter"/>
</dbReference>
<dbReference type="Proteomes" id="UP000191024">
    <property type="component" value="Chromosome H"/>
</dbReference>
<keyword evidence="1" id="KW-0479">Metal-binding</keyword>
<evidence type="ECO:0000313" key="6">
    <source>
        <dbReference type="Proteomes" id="UP000191024"/>
    </source>
</evidence>
<accession>A0A1G4KHJ1</accession>
<evidence type="ECO:0000256" key="1">
    <source>
        <dbReference type="ARBA" id="ARBA00022723"/>
    </source>
</evidence>
<dbReference type="PANTHER" id="PTHR13513">
    <property type="entry name" value="E3 UBIQUITIN-PROTEIN LIGASE UBR7"/>
    <property type="match status" value="1"/>
</dbReference>
<keyword evidence="3" id="KW-0862">Zinc</keyword>
<dbReference type="InterPro" id="IPR040204">
    <property type="entry name" value="UBR7"/>
</dbReference>
<feature type="domain" description="UBR-type" evidence="4">
    <location>
        <begin position="29"/>
        <end position="98"/>
    </location>
</feature>
<name>A0A1G4KHJ1_9SACH</name>
<keyword evidence="2" id="KW-0863">Zinc-finger</keyword>
<dbReference type="InterPro" id="IPR047506">
    <property type="entry name" value="UBR7-like_UBR-box"/>
</dbReference>
<dbReference type="Pfam" id="PF02207">
    <property type="entry name" value="zf-UBR"/>
    <property type="match status" value="1"/>
</dbReference>
<protein>
    <submittedName>
        <fullName evidence="5">LAMI_0H12882g1_1</fullName>
    </submittedName>
</protein>
<dbReference type="EMBL" id="LT598468">
    <property type="protein sequence ID" value="SCV04031.1"/>
    <property type="molecule type" value="Genomic_DNA"/>
</dbReference>
<dbReference type="OrthoDB" id="5795902at2759"/>
<dbReference type="SMART" id="SM00396">
    <property type="entry name" value="ZnF_UBR1"/>
    <property type="match status" value="1"/>
</dbReference>
<proteinExistence type="predicted"/>
<dbReference type="GO" id="GO:0061630">
    <property type="term" value="F:ubiquitin protein ligase activity"/>
    <property type="evidence" value="ECO:0007669"/>
    <property type="project" value="InterPro"/>
</dbReference>
<dbReference type="AlphaFoldDB" id="A0A1G4KHJ1"/>
<keyword evidence="6" id="KW-1185">Reference proteome</keyword>
<evidence type="ECO:0000256" key="2">
    <source>
        <dbReference type="ARBA" id="ARBA00022771"/>
    </source>
</evidence>
<organism evidence="5 6">
    <name type="scientific">Lachancea mirantina</name>
    <dbReference type="NCBI Taxonomy" id="1230905"/>
    <lineage>
        <taxon>Eukaryota</taxon>
        <taxon>Fungi</taxon>
        <taxon>Dikarya</taxon>
        <taxon>Ascomycota</taxon>
        <taxon>Saccharomycotina</taxon>
        <taxon>Saccharomycetes</taxon>
        <taxon>Saccharomycetales</taxon>
        <taxon>Saccharomycetaceae</taxon>
        <taxon>Lachancea</taxon>
    </lineage>
</organism>